<dbReference type="AlphaFoldDB" id="A0A323VD06"/>
<accession>A0A323VD06</accession>
<sequence length="110" mass="12511">MKAPKLLPWYARKAGIPIDRANALWRKAVREATAETGWVGNAEYWGASMDIFQRLLDEEKNTLCTPCVTPLVRSQNRMWRLPLIAMEDMFSAMSASWQRQGTTPSPRKAA</sequence>
<protein>
    <submittedName>
        <fullName evidence="1">Uncharacterized protein</fullName>
    </submittedName>
</protein>
<keyword evidence="2" id="KW-1185">Reference proteome</keyword>
<dbReference type="OrthoDB" id="5297053at2"/>
<name>A0A323VD06_9RHOO</name>
<organism evidence="1 2">
    <name type="scientific">Parazoarcus communis SWub3 = DSM 12120</name>
    <dbReference type="NCBI Taxonomy" id="1121029"/>
    <lineage>
        <taxon>Bacteria</taxon>
        <taxon>Pseudomonadati</taxon>
        <taxon>Pseudomonadota</taxon>
        <taxon>Betaproteobacteria</taxon>
        <taxon>Rhodocyclales</taxon>
        <taxon>Zoogloeaceae</taxon>
        <taxon>Parazoarcus</taxon>
    </lineage>
</organism>
<dbReference type="Proteomes" id="UP000248259">
    <property type="component" value="Unassembled WGS sequence"/>
</dbReference>
<proteinExistence type="predicted"/>
<evidence type="ECO:0000313" key="1">
    <source>
        <dbReference type="EMBL" id="PZA18148.1"/>
    </source>
</evidence>
<reference evidence="1 2" key="1">
    <citation type="submission" date="2018-06" db="EMBL/GenBank/DDBJ databases">
        <title>Azoarcus communis strain SWub3 genome.</title>
        <authorList>
            <person name="Zorraquino Salvo V."/>
            <person name="Toubiana D."/>
            <person name="Blumwald E."/>
        </authorList>
    </citation>
    <scope>NUCLEOTIDE SEQUENCE [LARGE SCALE GENOMIC DNA]</scope>
    <source>
        <strain evidence="1 2">SWub3</strain>
    </source>
</reference>
<evidence type="ECO:0000313" key="2">
    <source>
        <dbReference type="Proteomes" id="UP000248259"/>
    </source>
</evidence>
<gene>
    <name evidence="1" type="ORF">DNK49_00975</name>
</gene>
<dbReference type="EMBL" id="QKOE01000001">
    <property type="protein sequence ID" value="PZA18148.1"/>
    <property type="molecule type" value="Genomic_DNA"/>
</dbReference>
<dbReference type="RefSeq" id="WP_110522449.1">
    <property type="nucleotide sequence ID" value="NZ_QKOE01000001.1"/>
</dbReference>
<comment type="caution">
    <text evidence="1">The sequence shown here is derived from an EMBL/GenBank/DDBJ whole genome shotgun (WGS) entry which is preliminary data.</text>
</comment>